<protein>
    <submittedName>
        <fullName evidence="2">YneF protein</fullName>
    </submittedName>
</protein>
<keyword evidence="1" id="KW-1133">Transmembrane helix</keyword>
<evidence type="ECO:0000313" key="3">
    <source>
        <dbReference type="Proteomes" id="UP000595566"/>
    </source>
</evidence>
<accession>A0A7T8ERE5</accession>
<feature type="transmembrane region" description="Helical" evidence="1">
    <location>
        <begin position="39"/>
        <end position="60"/>
    </location>
</feature>
<dbReference type="EMBL" id="MW353175">
    <property type="protein sequence ID" value="QQO91761.1"/>
    <property type="molecule type" value="Genomic_DNA"/>
</dbReference>
<keyword evidence="1" id="KW-0472">Membrane</keyword>
<proteinExistence type="predicted"/>
<name>A0A7T8ERE5_9CAUD</name>
<reference evidence="2 3" key="1">
    <citation type="submission" date="2020-12" db="EMBL/GenBank/DDBJ databases">
        <title>Dynamics of Baltic Sea phages driven by environmental changes.</title>
        <authorList>
            <person name="Hoetzinger M."/>
            <person name="Nilsson E."/>
            <person name="Holmfeldt K."/>
        </authorList>
    </citation>
    <scope>NUCLEOTIDE SEQUENCE [LARGE SCALE GENOMIC DNA]</scope>
</reference>
<keyword evidence="1" id="KW-0812">Transmembrane</keyword>
<keyword evidence="3" id="KW-1185">Reference proteome</keyword>
<evidence type="ECO:0000313" key="2">
    <source>
        <dbReference type="EMBL" id="QQO91761.1"/>
    </source>
</evidence>
<dbReference type="Proteomes" id="UP000595566">
    <property type="component" value="Segment"/>
</dbReference>
<feature type="transmembrane region" description="Helical" evidence="1">
    <location>
        <begin position="6"/>
        <end position="27"/>
    </location>
</feature>
<evidence type="ECO:0000256" key="1">
    <source>
        <dbReference type="SAM" id="Phobius"/>
    </source>
</evidence>
<gene>
    <name evidence="2" type="ORF">immuto26A_82</name>
</gene>
<organism evidence="2 3">
    <name type="scientific">Flavobacterium phage vB_FspM_immuto_2-6A</name>
    <dbReference type="NCBI Taxonomy" id="2801477"/>
    <lineage>
        <taxon>Viruses</taxon>
        <taxon>Duplodnaviria</taxon>
        <taxon>Heunggongvirae</taxon>
        <taxon>Uroviricota</taxon>
        <taxon>Caudoviricetes</taxon>
        <taxon>Immutovirus</taxon>
        <taxon>Immutovirus immuto</taxon>
    </lineage>
</organism>
<sequence length="67" mass="7231">MKDQVINILAIGILALLGFIVVGDFIVALQENRPVDDSVVNLLQVTITGLIGIIGTYFGMNSNNKEK</sequence>